<dbReference type="GO" id="GO:0005886">
    <property type="term" value="C:plasma membrane"/>
    <property type="evidence" value="ECO:0007669"/>
    <property type="project" value="TreeGrafter"/>
</dbReference>
<dbReference type="Gene3D" id="2.60.200.40">
    <property type="match status" value="1"/>
</dbReference>
<dbReference type="InterPro" id="IPR045540">
    <property type="entry name" value="YegS/DAGK_C"/>
</dbReference>
<dbReference type="PANTHER" id="PTHR12358">
    <property type="entry name" value="SPHINGOSINE KINASE"/>
    <property type="match status" value="1"/>
</dbReference>
<name>A0A4Q5M0A0_9BACT</name>
<reference evidence="6 7" key="1">
    <citation type="submission" date="2019-02" db="EMBL/GenBank/DDBJ databases">
        <title>Bacterial novel species Emticicia sp. 17J42-9 isolated from soil.</title>
        <authorList>
            <person name="Jung H.-Y."/>
        </authorList>
    </citation>
    <scope>NUCLEOTIDE SEQUENCE [LARGE SCALE GENOMIC DNA]</scope>
    <source>
        <strain evidence="6 7">17J42-9</strain>
    </source>
</reference>
<organism evidence="6 7">
    <name type="scientific">Emticicia agri</name>
    <dbReference type="NCBI Taxonomy" id="2492393"/>
    <lineage>
        <taxon>Bacteria</taxon>
        <taxon>Pseudomonadati</taxon>
        <taxon>Bacteroidota</taxon>
        <taxon>Cytophagia</taxon>
        <taxon>Cytophagales</taxon>
        <taxon>Leadbetterellaceae</taxon>
        <taxon>Emticicia</taxon>
    </lineage>
</organism>
<dbReference type="SMART" id="SM00046">
    <property type="entry name" value="DAGKc"/>
    <property type="match status" value="1"/>
</dbReference>
<keyword evidence="4" id="KW-0067">ATP-binding</keyword>
<dbReference type="AlphaFoldDB" id="A0A4Q5M0A0"/>
<evidence type="ECO:0000256" key="1">
    <source>
        <dbReference type="ARBA" id="ARBA00022679"/>
    </source>
</evidence>
<dbReference type="Pfam" id="PF19279">
    <property type="entry name" value="YegS_C"/>
    <property type="match status" value="1"/>
</dbReference>
<dbReference type="Gene3D" id="3.40.50.10330">
    <property type="entry name" value="Probable inorganic polyphosphate/atp-NAD kinase, domain 1"/>
    <property type="match status" value="1"/>
</dbReference>
<keyword evidence="7" id="KW-1185">Reference proteome</keyword>
<keyword evidence="3 6" id="KW-0418">Kinase</keyword>
<proteinExistence type="predicted"/>
<accession>A0A4Q5M0A0</accession>
<evidence type="ECO:0000256" key="2">
    <source>
        <dbReference type="ARBA" id="ARBA00022741"/>
    </source>
</evidence>
<dbReference type="PANTHER" id="PTHR12358:SF106">
    <property type="entry name" value="LIPID KINASE YEGS"/>
    <property type="match status" value="1"/>
</dbReference>
<evidence type="ECO:0000259" key="5">
    <source>
        <dbReference type="PROSITE" id="PS50146"/>
    </source>
</evidence>
<evidence type="ECO:0000313" key="6">
    <source>
        <dbReference type="EMBL" id="RYU95399.1"/>
    </source>
</evidence>
<dbReference type="InterPro" id="IPR050187">
    <property type="entry name" value="Lipid_Phosphate_FormReg"/>
</dbReference>
<dbReference type="PROSITE" id="PS50146">
    <property type="entry name" value="DAGK"/>
    <property type="match status" value="1"/>
</dbReference>
<dbReference type="GO" id="GO:0005524">
    <property type="term" value="F:ATP binding"/>
    <property type="evidence" value="ECO:0007669"/>
    <property type="project" value="UniProtKB-KW"/>
</dbReference>
<dbReference type="GO" id="GO:0016301">
    <property type="term" value="F:kinase activity"/>
    <property type="evidence" value="ECO:0007669"/>
    <property type="project" value="UniProtKB-KW"/>
</dbReference>
<dbReference type="InterPro" id="IPR016064">
    <property type="entry name" value="NAD/diacylglycerol_kinase_sf"/>
</dbReference>
<evidence type="ECO:0000256" key="4">
    <source>
        <dbReference type="ARBA" id="ARBA00022840"/>
    </source>
</evidence>
<dbReference type="Pfam" id="PF00781">
    <property type="entry name" value="DAGK_cat"/>
    <property type="match status" value="1"/>
</dbReference>
<sequence>MFVRKYKFFSIFVSKQEIWFVVNPFSGRKKNHQAIISLIENQLDKKKYQATIIPTKAAGHATELAHEAAEKQVPYIVAMGGDGTVNETAKALIGRKTALGIMPLGSGNGLARELGVPMKPEKVIEKLNKATIKQIDACFVNDIPFFCTAGVGFDAHCADVFSRLKGRGLLNYVRVGFQEFWAYKPLSCDFGGNKYEVFSITFGNARQFGNNAYITPIAQIDDGFIDCTLLNPLPLWKVPSIITRLFNKTIHESAYAEVYRGAKFKLKGQENLLIHYDGEPLRLDTDELTISIREKSLHVMV</sequence>
<feature type="domain" description="DAGKc" evidence="5">
    <location>
        <begin position="13"/>
        <end position="144"/>
    </location>
</feature>
<dbReference type="Proteomes" id="UP000293162">
    <property type="component" value="Unassembled WGS sequence"/>
</dbReference>
<evidence type="ECO:0000313" key="7">
    <source>
        <dbReference type="Proteomes" id="UP000293162"/>
    </source>
</evidence>
<protein>
    <submittedName>
        <fullName evidence="6">Diacylglycerol kinase family lipid kinase</fullName>
    </submittedName>
</protein>
<dbReference type="EMBL" id="SEWF01000015">
    <property type="protein sequence ID" value="RYU95399.1"/>
    <property type="molecule type" value="Genomic_DNA"/>
</dbReference>
<dbReference type="OrthoDB" id="9786026at2"/>
<dbReference type="InterPro" id="IPR017438">
    <property type="entry name" value="ATP-NAD_kinase_N"/>
</dbReference>
<keyword evidence="1" id="KW-0808">Transferase</keyword>
<comment type="caution">
    <text evidence="6">The sequence shown here is derived from an EMBL/GenBank/DDBJ whole genome shotgun (WGS) entry which is preliminary data.</text>
</comment>
<evidence type="ECO:0000256" key="3">
    <source>
        <dbReference type="ARBA" id="ARBA00022777"/>
    </source>
</evidence>
<dbReference type="InterPro" id="IPR001206">
    <property type="entry name" value="Diacylglycerol_kinase_cat_dom"/>
</dbReference>
<gene>
    <name evidence="6" type="ORF">EWM59_12065</name>
</gene>
<dbReference type="SUPFAM" id="SSF111331">
    <property type="entry name" value="NAD kinase/diacylglycerol kinase-like"/>
    <property type="match status" value="1"/>
</dbReference>
<keyword evidence="2" id="KW-0547">Nucleotide-binding</keyword>